<protein>
    <recommendedName>
        <fullName evidence="5">Heparinase II/III-like C-terminal domain-containing protein</fullName>
    </recommendedName>
</protein>
<dbReference type="InterPro" id="IPR008929">
    <property type="entry name" value="Chondroitin_lyas"/>
</dbReference>
<comment type="subcellular location">
    <subcellularLocation>
        <location evidence="1">Periplasm</location>
    </subcellularLocation>
</comment>
<keyword evidence="2" id="KW-0732">Signal</keyword>
<evidence type="ECO:0000256" key="4">
    <source>
        <dbReference type="ARBA" id="ARBA00023239"/>
    </source>
</evidence>
<dbReference type="InterPro" id="IPR012480">
    <property type="entry name" value="Hepar_II_III_C"/>
</dbReference>
<proteinExistence type="predicted"/>
<keyword evidence="4" id="KW-0456">Lyase</keyword>
<evidence type="ECO:0000256" key="2">
    <source>
        <dbReference type="ARBA" id="ARBA00022729"/>
    </source>
</evidence>
<reference evidence="6" key="1">
    <citation type="journal article" date="2015" name="Nature">
        <title>Complex archaea that bridge the gap between prokaryotes and eukaryotes.</title>
        <authorList>
            <person name="Spang A."/>
            <person name="Saw J.H."/>
            <person name="Jorgensen S.L."/>
            <person name="Zaremba-Niedzwiedzka K."/>
            <person name="Martijn J."/>
            <person name="Lind A.E."/>
            <person name="van Eijk R."/>
            <person name="Schleper C."/>
            <person name="Guy L."/>
            <person name="Ettema T.J."/>
        </authorList>
    </citation>
    <scope>NUCLEOTIDE SEQUENCE</scope>
</reference>
<dbReference type="Gene3D" id="1.50.10.100">
    <property type="entry name" value="Chondroitin AC/alginate lyase"/>
    <property type="match status" value="1"/>
</dbReference>
<sequence length="561" mass="60904">MSTGLVDHPLLAVLTLREAWRRVRRRLHTGPIHRWRFAGGTSGKLIALPPNLRHGDPMIAEAIYAGRFHFAGQLLEPGRTSIFQSTPPSAAYSVELHGFDWLSHHAAASDALAAQNARALVDDWIRLKGKTIGGPAFEPAVAARRLIAWITHADLLLTGAEPGFYRRFMKSLSAQARYLRAIAQEAPEGMPRLVVRTALAFASLCLPTASGRVKIAAQSLSDELDRQIFPDGGHISRDPSTIIRILADLIPLRLTYLGQGQALPKGLYSAIDRMLPAIRFFRHGDGTLALFNGAGVSDLHLMTVLLRYDETLGEPISHARQSGYHRITADRTTVIADTGCPAHTSVSSNAHAGTLAFELSSEASRIVVNCGRPTTEDSDWRRLSRSTAAHSTVTVADRSSSHFARSASLDRFLGTPLVPGPTAVTLADPGDAGLGFDATHNGYERGFGLLHRRRLVVSTDGNQVEGTDRFEAVSAHGSTATALGATARFHLHPGVNVETAGDGVRLSVRDQRWLFETDGELAIEDSIFFADAGGARRTLQLVVSFDARDPNGIAWRFLRER</sequence>
<name>A0A0F9WGC1_9ZZZZ</name>
<feature type="domain" description="Heparinase II/III-like C-terminal" evidence="5">
    <location>
        <begin position="313"/>
        <end position="555"/>
    </location>
</feature>
<gene>
    <name evidence="6" type="ORF">LCGC14_0360690</name>
</gene>
<dbReference type="Pfam" id="PF07940">
    <property type="entry name" value="Hepar_II_III_C"/>
    <property type="match status" value="1"/>
</dbReference>
<dbReference type="GO" id="GO:0016829">
    <property type="term" value="F:lyase activity"/>
    <property type="evidence" value="ECO:0007669"/>
    <property type="project" value="UniProtKB-KW"/>
</dbReference>
<dbReference type="Gene3D" id="2.70.98.70">
    <property type="match status" value="1"/>
</dbReference>
<dbReference type="AlphaFoldDB" id="A0A0F9WGC1"/>
<dbReference type="PANTHER" id="PTHR39210">
    <property type="entry name" value="HEPARIN-SULFATE LYASE"/>
    <property type="match status" value="1"/>
</dbReference>
<dbReference type="PANTHER" id="PTHR39210:SF1">
    <property type="entry name" value="HEPARIN-SULFATE LYASE"/>
    <property type="match status" value="1"/>
</dbReference>
<evidence type="ECO:0000313" key="6">
    <source>
        <dbReference type="EMBL" id="KKN77393.1"/>
    </source>
</evidence>
<keyword evidence="3" id="KW-0574">Periplasm</keyword>
<dbReference type="GO" id="GO:0042597">
    <property type="term" value="C:periplasmic space"/>
    <property type="evidence" value="ECO:0007669"/>
    <property type="project" value="UniProtKB-SubCell"/>
</dbReference>
<organism evidence="6">
    <name type="scientific">marine sediment metagenome</name>
    <dbReference type="NCBI Taxonomy" id="412755"/>
    <lineage>
        <taxon>unclassified sequences</taxon>
        <taxon>metagenomes</taxon>
        <taxon>ecological metagenomes</taxon>
    </lineage>
</organism>
<evidence type="ECO:0000256" key="3">
    <source>
        <dbReference type="ARBA" id="ARBA00022764"/>
    </source>
</evidence>
<dbReference type="EMBL" id="LAZR01000279">
    <property type="protein sequence ID" value="KKN77393.1"/>
    <property type="molecule type" value="Genomic_DNA"/>
</dbReference>
<evidence type="ECO:0000259" key="5">
    <source>
        <dbReference type="Pfam" id="PF07940"/>
    </source>
</evidence>
<accession>A0A0F9WGC1</accession>
<evidence type="ECO:0000256" key="1">
    <source>
        <dbReference type="ARBA" id="ARBA00004418"/>
    </source>
</evidence>
<comment type="caution">
    <text evidence="6">The sequence shown here is derived from an EMBL/GenBank/DDBJ whole genome shotgun (WGS) entry which is preliminary data.</text>
</comment>